<dbReference type="AlphaFoldDB" id="A0A7J8ZMI6"/>
<sequence>MARIIIVELLGRRIRFNVLFNKISMMWSPRNPIHLMDLENDYYLVHFQHEDDYNKVLIGGPLVIFGQYLIVHPWLSMFSTSQNKVDIQFGTIRLPDLLEGYYSHFLLRAIGQAIGPIIKLDEHIDNTRRGIFASLVVCIDLKKPLVSKVKINGHAKHMEYKSLLNVCFRCGLYRHSVPTKKWNMIRVRRKGRRMGDTMNEDDDNLFGGSSFTSLDENHGGIESEILTHNEGVQLGNNKAQDHVMRLSGEIGNFVAKNKKFPKKSRQRIKGKKIVIGNGPKTSFKALKPTNGNVGSSSKFGQDKFKYGSKMGQKASARKEGQLSFQPKKPLDSVSMISIPTKMDMTASIEGIVREIERGFGISNMEDDVPSLVK</sequence>
<organism evidence="2 3">
    <name type="scientific">Gossypium laxum</name>
    <dbReference type="NCBI Taxonomy" id="34288"/>
    <lineage>
        <taxon>Eukaryota</taxon>
        <taxon>Viridiplantae</taxon>
        <taxon>Streptophyta</taxon>
        <taxon>Embryophyta</taxon>
        <taxon>Tracheophyta</taxon>
        <taxon>Spermatophyta</taxon>
        <taxon>Magnoliopsida</taxon>
        <taxon>eudicotyledons</taxon>
        <taxon>Gunneridae</taxon>
        <taxon>Pentapetalae</taxon>
        <taxon>rosids</taxon>
        <taxon>malvids</taxon>
        <taxon>Malvales</taxon>
        <taxon>Malvaceae</taxon>
        <taxon>Malvoideae</taxon>
        <taxon>Gossypium</taxon>
    </lineage>
</organism>
<name>A0A7J8ZMI6_9ROSI</name>
<comment type="caution">
    <text evidence="2">The sequence shown here is derived from an EMBL/GenBank/DDBJ whole genome shotgun (WGS) entry which is preliminary data.</text>
</comment>
<evidence type="ECO:0000313" key="3">
    <source>
        <dbReference type="Proteomes" id="UP000593574"/>
    </source>
</evidence>
<accession>A0A7J8ZMI6</accession>
<dbReference type="InterPro" id="IPR025558">
    <property type="entry name" value="DUF4283"/>
</dbReference>
<evidence type="ECO:0000259" key="1">
    <source>
        <dbReference type="Pfam" id="PF14111"/>
    </source>
</evidence>
<feature type="domain" description="DUF4283" evidence="1">
    <location>
        <begin position="4"/>
        <end position="81"/>
    </location>
</feature>
<dbReference type="EMBL" id="JABEZV010000006">
    <property type="protein sequence ID" value="MBA0712529.1"/>
    <property type="molecule type" value="Genomic_DNA"/>
</dbReference>
<keyword evidence="3" id="KW-1185">Reference proteome</keyword>
<reference evidence="2 3" key="1">
    <citation type="journal article" date="2019" name="Genome Biol. Evol.">
        <title>Insights into the evolution of the New World diploid cottons (Gossypium, subgenus Houzingenia) based on genome sequencing.</title>
        <authorList>
            <person name="Grover C.E."/>
            <person name="Arick M.A. 2nd"/>
            <person name="Thrash A."/>
            <person name="Conover J.L."/>
            <person name="Sanders W.S."/>
            <person name="Peterson D.G."/>
            <person name="Frelichowski J.E."/>
            <person name="Scheffler J.A."/>
            <person name="Scheffler B.E."/>
            <person name="Wendel J.F."/>
        </authorList>
    </citation>
    <scope>NUCLEOTIDE SEQUENCE [LARGE SCALE GENOMIC DNA]</scope>
    <source>
        <strain evidence="2">4</strain>
        <tissue evidence="2">Leaf</tissue>
    </source>
</reference>
<protein>
    <recommendedName>
        <fullName evidence="1">DUF4283 domain-containing protein</fullName>
    </recommendedName>
</protein>
<dbReference type="Pfam" id="PF14111">
    <property type="entry name" value="DUF4283"/>
    <property type="match status" value="1"/>
</dbReference>
<evidence type="ECO:0000313" key="2">
    <source>
        <dbReference type="EMBL" id="MBA0712529.1"/>
    </source>
</evidence>
<dbReference type="InterPro" id="IPR040256">
    <property type="entry name" value="At4g02000-like"/>
</dbReference>
<gene>
    <name evidence="2" type="ORF">Golax_011628</name>
</gene>
<dbReference type="Proteomes" id="UP000593574">
    <property type="component" value="Unassembled WGS sequence"/>
</dbReference>
<proteinExistence type="predicted"/>
<dbReference type="PANTHER" id="PTHR31286:SF99">
    <property type="entry name" value="DUF4283 DOMAIN-CONTAINING PROTEIN"/>
    <property type="match status" value="1"/>
</dbReference>
<dbReference type="PANTHER" id="PTHR31286">
    <property type="entry name" value="GLYCINE-RICH CELL WALL STRUCTURAL PROTEIN 1.8-LIKE"/>
    <property type="match status" value="1"/>
</dbReference>
<feature type="non-terminal residue" evidence="2">
    <location>
        <position position="1"/>
    </location>
</feature>